<evidence type="ECO:0000313" key="1">
    <source>
        <dbReference type="EMBL" id="KAK6310138.1"/>
    </source>
</evidence>
<protein>
    <submittedName>
        <fullName evidence="1">Uncharacterized protein</fullName>
    </submittedName>
</protein>
<reference evidence="1 2" key="1">
    <citation type="submission" date="2021-04" db="EMBL/GenBank/DDBJ databases">
        <authorList>
            <person name="De Guttry C."/>
            <person name="Zahm M."/>
            <person name="Klopp C."/>
            <person name="Cabau C."/>
            <person name="Louis A."/>
            <person name="Berthelot C."/>
            <person name="Parey E."/>
            <person name="Roest Crollius H."/>
            <person name="Montfort J."/>
            <person name="Robinson-Rechavi M."/>
            <person name="Bucao C."/>
            <person name="Bouchez O."/>
            <person name="Gislard M."/>
            <person name="Lluch J."/>
            <person name="Milhes M."/>
            <person name="Lampietro C."/>
            <person name="Lopez Roques C."/>
            <person name="Donnadieu C."/>
            <person name="Braasch I."/>
            <person name="Desvignes T."/>
            <person name="Postlethwait J."/>
            <person name="Bobe J."/>
            <person name="Wedekind C."/>
            <person name="Guiguen Y."/>
        </authorList>
    </citation>
    <scope>NUCLEOTIDE SEQUENCE [LARGE SCALE GENOMIC DNA]</scope>
    <source>
        <strain evidence="1">Cs_M1</strain>
        <tissue evidence="1">Blood</tissue>
    </source>
</reference>
<gene>
    <name evidence="1" type="ORF">J4Q44_G00200190</name>
</gene>
<sequence>MAAVLAVLWEDRDVIFDITAQLEDMCLDLRSTQWISFKMQLKRSTHCAKCTLPTPSLEWTMRWRKRKAYIILYHTLNITIKTVQCIIALPCFKKTMN</sequence>
<proteinExistence type="predicted"/>
<dbReference type="AlphaFoldDB" id="A0AAN8LD71"/>
<comment type="caution">
    <text evidence="1">The sequence shown here is derived from an EMBL/GenBank/DDBJ whole genome shotgun (WGS) entry which is preliminary data.</text>
</comment>
<name>A0AAN8LD71_9TELE</name>
<dbReference type="Proteomes" id="UP001356427">
    <property type="component" value="Unassembled WGS sequence"/>
</dbReference>
<accession>A0AAN8LD71</accession>
<keyword evidence="2" id="KW-1185">Reference proteome</keyword>
<evidence type="ECO:0000313" key="2">
    <source>
        <dbReference type="Proteomes" id="UP001356427"/>
    </source>
</evidence>
<organism evidence="1 2">
    <name type="scientific">Coregonus suidteri</name>
    <dbReference type="NCBI Taxonomy" id="861788"/>
    <lineage>
        <taxon>Eukaryota</taxon>
        <taxon>Metazoa</taxon>
        <taxon>Chordata</taxon>
        <taxon>Craniata</taxon>
        <taxon>Vertebrata</taxon>
        <taxon>Euteleostomi</taxon>
        <taxon>Actinopterygii</taxon>
        <taxon>Neopterygii</taxon>
        <taxon>Teleostei</taxon>
        <taxon>Protacanthopterygii</taxon>
        <taxon>Salmoniformes</taxon>
        <taxon>Salmonidae</taxon>
        <taxon>Coregoninae</taxon>
        <taxon>Coregonus</taxon>
    </lineage>
</organism>
<dbReference type="EMBL" id="JAGTTL010000017">
    <property type="protein sequence ID" value="KAK6310138.1"/>
    <property type="molecule type" value="Genomic_DNA"/>
</dbReference>